<dbReference type="SUPFAM" id="SSF82771">
    <property type="entry name" value="GIY-YIG endonuclease"/>
    <property type="match status" value="1"/>
</dbReference>
<dbReference type="CDD" id="cd10449">
    <property type="entry name" value="GIY-YIG_SLX1_like"/>
    <property type="match status" value="1"/>
</dbReference>
<reference evidence="4" key="1">
    <citation type="journal article" date="2019" name="Int. J. Syst. Evol. Microbiol.">
        <title>The Global Catalogue of Microorganisms (GCM) 10K type strain sequencing project: providing services to taxonomists for standard genome sequencing and annotation.</title>
        <authorList>
            <consortium name="The Broad Institute Genomics Platform"/>
            <consortium name="The Broad Institute Genome Sequencing Center for Infectious Disease"/>
            <person name="Wu L."/>
            <person name="Ma J."/>
        </authorList>
    </citation>
    <scope>NUCLEOTIDE SEQUENCE [LARGE SCALE GENOMIC DNA]</scope>
    <source>
        <strain evidence="4">CECT 8010</strain>
    </source>
</reference>
<dbReference type="InterPro" id="IPR035901">
    <property type="entry name" value="GIY-YIG_endonuc_sf"/>
</dbReference>
<dbReference type="EMBL" id="JBHSDC010000005">
    <property type="protein sequence ID" value="MFC4231414.1"/>
    <property type="molecule type" value="Genomic_DNA"/>
</dbReference>
<dbReference type="PANTHER" id="PTHR34477:SF1">
    <property type="entry name" value="UPF0213 PROTEIN YHBQ"/>
    <property type="match status" value="1"/>
</dbReference>
<proteinExistence type="inferred from homology"/>
<evidence type="ECO:0000256" key="1">
    <source>
        <dbReference type="ARBA" id="ARBA00007435"/>
    </source>
</evidence>
<dbReference type="InterPro" id="IPR000305">
    <property type="entry name" value="GIY-YIG_endonuc"/>
</dbReference>
<sequence>MFKVYILYSASFKKIYVGFTANLEERLRSHNELGVKGWTIQYRPWTLIHSESFEIKKDAMAREKELKTGKGREWIHEVLLKNIL</sequence>
<name>A0ABV8PTG7_9BACT</name>
<feature type="domain" description="GIY-YIG" evidence="2">
    <location>
        <begin position="1"/>
        <end position="78"/>
    </location>
</feature>
<protein>
    <submittedName>
        <fullName evidence="3">GIY-YIG nuclease family protein</fullName>
    </submittedName>
</protein>
<dbReference type="Gene3D" id="3.40.1440.10">
    <property type="entry name" value="GIY-YIG endonuclease"/>
    <property type="match status" value="1"/>
</dbReference>
<dbReference type="InterPro" id="IPR050190">
    <property type="entry name" value="UPF0213_domain"/>
</dbReference>
<organism evidence="3 4">
    <name type="scientific">Parasediminibacterium paludis</name>
    <dbReference type="NCBI Taxonomy" id="908966"/>
    <lineage>
        <taxon>Bacteria</taxon>
        <taxon>Pseudomonadati</taxon>
        <taxon>Bacteroidota</taxon>
        <taxon>Chitinophagia</taxon>
        <taxon>Chitinophagales</taxon>
        <taxon>Chitinophagaceae</taxon>
        <taxon>Parasediminibacterium</taxon>
    </lineage>
</organism>
<dbReference type="PROSITE" id="PS50164">
    <property type="entry name" value="GIY_YIG"/>
    <property type="match status" value="1"/>
</dbReference>
<dbReference type="Proteomes" id="UP001595906">
    <property type="component" value="Unassembled WGS sequence"/>
</dbReference>
<evidence type="ECO:0000313" key="4">
    <source>
        <dbReference type="Proteomes" id="UP001595906"/>
    </source>
</evidence>
<keyword evidence="4" id="KW-1185">Reference proteome</keyword>
<accession>A0ABV8PTG7</accession>
<comment type="caution">
    <text evidence="3">The sequence shown here is derived from an EMBL/GenBank/DDBJ whole genome shotgun (WGS) entry which is preliminary data.</text>
</comment>
<dbReference type="RefSeq" id="WP_379012868.1">
    <property type="nucleotide sequence ID" value="NZ_JBHSDC010000005.1"/>
</dbReference>
<comment type="similarity">
    <text evidence="1">Belongs to the UPF0213 family.</text>
</comment>
<evidence type="ECO:0000313" key="3">
    <source>
        <dbReference type="EMBL" id="MFC4231414.1"/>
    </source>
</evidence>
<dbReference type="Pfam" id="PF01541">
    <property type="entry name" value="GIY-YIG"/>
    <property type="match status" value="1"/>
</dbReference>
<gene>
    <name evidence="3" type="ORF">ACFOW1_05900</name>
</gene>
<evidence type="ECO:0000259" key="2">
    <source>
        <dbReference type="PROSITE" id="PS50164"/>
    </source>
</evidence>
<dbReference type="PANTHER" id="PTHR34477">
    <property type="entry name" value="UPF0213 PROTEIN YHBQ"/>
    <property type="match status" value="1"/>
</dbReference>